<dbReference type="PROSITE" id="PS50937">
    <property type="entry name" value="HTH_MERR_2"/>
    <property type="match status" value="1"/>
</dbReference>
<dbReference type="RefSeq" id="WP_238330260.1">
    <property type="nucleotide sequence ID" value="NZ_JBHMAX010000006.1"/>
</dbReference>
<proteinExistence type="predicted"/>
<name>A0ABV5UZJ0_9MICO</name>
<keyword evidence="4" id="KW-1185">Reference proteome</keyword>
<dbReference type="Pfam" id="PF13411">
    <property type="entry name" value="MerR_1"/>
    <property type="match status" value="1"/>
</dbReference>
<dbReference type="PRINTS" id="PR00040">
    <property type="entry name" value="HTHMERR"/>
</dbReference>
<protein>
    <submittedName>
        <fullName evidence="3">MerR family transcriptional regulator</fullName>
    </submittedName>
</protein>
<reference evidence="3 4" key="1">
    <citation type="submission" date="2024-09" db="EMBL/GenBank/DDBJ databases">
        <authorList>
            <person name="Sun Q."/>
            <person name="Mori K."/>
        </authorList>
    </citation>
    <scope>NUCLEOTIDE SEQUENCE [LARGE SCALE GENOMIC DNA]</scope>
    <source>
        <strain evidence="3 4">JCM 12763</strain>
    </source>
</reference>
<dbReference type="Gene3D" id="1.10.1660.10">
    <property type="match status" value="1"/>
</dbReference>
<dbReference type="InterPro" id="IPR009061">
    <property type="entry name" value="DNA-bd_dom_put_sf"/>
</dbReference>
<sequence>MTTDGADGLVHIGEVAERTGLSHRTIRYYEEMGLVSPAGRTEGGFRLYDEAGIARLLLITPMKPLGFSIEQIGELLGALDTTADPEADPADRERARTVLDEAHAGVAQRIRDLKEATARAESFADRLGREVSRSVPGR</sequence>
<dbReference type="SUPFAM" id="SSF46955">
    <property type="entry name" value="Putative DNA-binding domain"/>
    <property type="match status" value="1"/>
</dbReference>
<dbReference type="Proteomes" id="UP001589613">
    <property type="component" value="Unassembled WGS sequence"/>
</dbReference>
<dbReference type="EMBL" id="JBHMAX010000006">
    <property type="protein sequence ID" value="MFB9730976.1"/>
    <property type="molecule type" value="Genomic_DNA"/>
</dbReference>
<evidence type="ECO:0000259" key="2">
    <source>
        <dbReference type="PROSITE" id="PS50937"/>
    </source>
</evidence>
<gene>
    <name evidence="3" type="ORF">ACFFN0_02835</name>
</gene>
<dbReference type="SMART" id="SM00422">
    <property type="entry name" value="HTH_MERR"/>
    <property type="match status" value="1"/>
</dbReference>
<organism evidence="3 4">
    <name type="scientific">Ornithinimicrobium kibberense</name>
    <dbReference type="NCBI Taxonomy" id="282060"/>
    <lineage>
        <taxon>Bacteria</taxon>
        <taxon>Bacillati</taxon>
        <taxon>Actinomycetota</taxon>
        <taxon>Actinomycetes</taxon>
        <taxon>Micrococcales</taxon>
        <taxon>Ornithinimicrobiaceae</taxon>
        <taxon>Ornithinimicrobium</taxon>
    </lineage>
</organism>
<feature type="domain" description="HTH merR-type" evidence="2">
    <location>
        <begin position="12"/>
        <end position="78"/>
    </location>
</feature>
<evidence type="ECO:0000313" key="3">
    <source>
        <dbReference type="EMBL" id="MFB9730976.1"/>
    </source>
</evidence>
<keyword evidence="1" id="KW-0238">DNA-binding</keyword>
<dbReference type="InterPro" id="IPR047057">
    <property type="entry name" value="MerR_fam"/>
</dbReference>
<dbReference type="PROSITE" id="PS00552">
    <property type="entry name" value="HTH_MERR_1"/>
    <property type="match status" value="1"/>
</dbReference>
<dbReference type="PANTHER" id="PTHR30204:SF93">
    <property type="entry name" value="HTH MERR-TYPE DOMAIN-CONTAINING PROTEIN"/>
    <property type="match status" value="1"/>
</dbReference>
<dbReference type="PANTHER" id="PTHR30204">
    <property type="entry name" value="REDOX-CYCLING DRUG-SENSING TRANSCRIPTIONAL ACTIVATOR SOXR"/>
    <property type="match status" value="1"/>
</dbReference>
<dbReference type="InterPro" id="IPR000551">
    <property type="entry name" value="MerR-type_HTH_dom"/>
</dbReference>
<comment type="caution">
    <text evidence="3">The sequence shown here is derived from an EMBL/GenBank/DDBJ whole genome shotgun (WGS) entry which is preliminary data.</text>
</comment>
<accession>A0ABV5UZJ0</accession>
<evidence type="ECO:0000313" key="4">
    <source>
        <dbReference type="Proteomes" id="UP001589613"/>
    </source>
</evidence>
<evidence type="ECO:0000256" key="1">
    <source>
        <dbReference type="ARBA" id="ARBA00023125"/>
    </source>
</evidence>